<keyword evidence="6 7" id="KW-0472">Membrane</keyword>
<evidence type="ECO:0000256" key="5">
    <source>
        <dbReference type="ARBA" id="ARBA00022989"/>
    </source>
</evidence>
<evidence type="ECO:0000256" key="2">
    <source>
        <dbReference type="ARBA" id="ARBA00022448"/>
    </source>
</evidence>
<feature type="transmembrane region" description="Helical" evidence="7">
    <location>
        <begin position="138"/>
        <end position="158"/>
    </location>
</feature>
<dbReference type="AlphaFoldDB" id="A0A9D1J9W0"/>
<evidence type="ECO:0000256" key="3">
    <source>
        <dbReference type="ARBA" id="ARBA00022475"/>
    </source>
</evidence>
<feature type="transmembrane region" description="Helical" evidence="7">
    <location>
        <begin position="170"/>
        <end position="188"/>
    </location>
</feature>
<protein>
    <submittedName>
        <fullName evidence="8">MATE family efflux transporter</fullName>
    </submittedName>
</protein>
<evidence type="ECO:0000313" key="9">
    <source>
        <dbReference type="Proteomes" id="UP000823913"/>
    </source>
</evidence>
<feature type="transmembrane region" description="Helical" evidence="7">
    <location>
        <begin position="417"/>
        <end position="438"/>
    </location>
</feature>
<keyword evidence="3" id="KW-1003">Cell membrane</keyword>
<name>A0A9D1J9W0_9FIRM</name>
<dbReference type="PIRSF" id="PIRSF006603">
    <property type="entry name" value="DinF"/>
    <property type="match status" value="1"/>
</dbReference>
<feature type="transmembrane region" description="Helical" evidence="7">
    <location>
        <begin position="58"/>
        <end position="84"/>
    </location>
</feature>
<comment type="subcellular location">
    <subcellularLocation>
        <location evidence="1">Cell membrane</location>
        <topology evidence="1">Multi-pass membrane protein</topology>
    </subcellularLocation>
</comment>
<sequence length="449" mass="48022">MTTDNNQLFGKTQPLKLFFLVATPGAIGMLASSLYGLFDGIFVGQFLGKTAFAAVNLAFPFVAINFSLADLIGVGSAVPISIALGRKDTKAANNYFTCACIAIVILGAAMGLLMWLIAPYLMTMMGAEGELASLATQYLRVYAICSPLCTIVFAADNYLRICGKIKTSMVLNIVMSAAILLLELLFLVGFKWGIWASALATCLGMILVVIISMAPFFTGKMALKFCKPKFEIKIFGKMIVAGSPNFLSNIAGRLSAIIFNIVLLGMGGEDAVSVYGVIMYVNDIVQPLLYGVCDSLQPAIGYNYGAREPARVKKLAVYIFVAGAVISLAAAAIIFALPAQISSLFLSTDSAELIPMAEFAMKLFSITFLTRWFGFAAQSYLTAINKSLFASILSTANALILPMIFLGILWSLGLTGIWLNFGLTAAAVAIGGAMILFAQRKKLLPEKEN</sequence>
<proteinExistence type="predicted"/>
<feature type="transmembrane region" description="Helical" evidence="7">
    <location>
        <begin position="17"/>
        <end position="38"/>
    </location>
</feature>
<feature type="transmembrane region" description="Helical" evidence="7">
    <location>
        <begin position="96"/>
        <end position="118"/>
    </location>
</feature>
<dbReference type="InterPro" id="IPR051327">
    <property type="entry name" value="MATE_MepA_subfamily"/>
</dbReference>
<evidence type="ECO:0000256" key="6">
    <source>
        <dbReference type="ARBA" id="ARBA00023136"/>
    </source>
</evidence>
<dbReference type="GO" id="GO:0015297">
    <property type="term" value="F:antiporter activity"/>
    <property type="evidence" value="ECO:0007669"/>
    <property type="project" value="InterPro"/>
</dbReference>
<dbReference type="InterPro" id="IPR048279">
    <property type="entry name" value="MdtK-like"/>
</dbReference>
<dbReference type="PANTHER" id="PTHR43823">
    <property type="entry name" value="SPORULATION PROTEIN YKVU"/>
    <property type="match status" value="1"/>
</dbReference>
<accession>A0A9D1J9W0</accession>
<feature type="transmembrane region" description="Helical" evidence="7">
    <location>
        <begin position="388"/>
        <end position="411"/>
    </location>
</feature>
<dbReference type="Pfam" id="PF01554">
    <property type="entry name" value="MatE"/>
    <property type="match status" value="2"/>
</dbReference>
<evidence type="ECO:0000256" key="4">
    <source>
        <dbReference type="ARBA" id="ARBA00022692"/>
    </source>
</evidence>
<keyword evidence="4 7" id="KW-0812">Transmembrane</keyword>
<dbReference type="Proteomes" id="UP000823913">
    <property type="component" value="Unassembled WGS sequence"/>
</dbReference>
<organism evidence="8 9">
    <name type="scientific">Candidatus Coproplasma avicola</name>
    <dbReference type="NCBI Taxonomy" id="2840744"/>
    <lineage>
        <taxon>Bacteria</taxon>
        <taxon>Bacillati</taxon>
        <taxon>Bacillota</taxon>
        <taxon>Clostridia</taxon>
        <taxon>Eubacteriales</taxon>
        <taxon>Candidatus Coproplasma</taxon>
    </lineage>
</organism>
<evidence type="ECO:0000313" key="8">
    <source>
        <dbReference type="EMBL" id="HIR67417.1"/>
    </source>
</evidence>
<dbReference type="PRINTS" id="PR00173">
    <property type="entry name" value="EDTRNSPORT"/>
</dbReference>
<feature type="transmembrane region" description="Helical" evidence="7">
    <location>
        <begin position="359"/>
        <end position="381"/>
    </location>
</feature>
<feature type="transmembrane region" description="Helical" evidence="7">
    <location>
        <begin position="315"/>
        <end position="339"/>
    </location>
</feature>
<keyword evidence="5 7" id="KW-1133">Transmembrane helix</keyword>
<comment type="caution">
    <text evidence="8">The sequence shown here is derived from an EMBL/GenBank/DDBJ whole genome shotgun (WGS) entry which is preliminary data.</text>
</comment>
<reference evidence="8" key="1">
    <citation type="submission" date="2020-10" db="EMBL/GenBank/DDBJ databases">
        <authorList>
            <person name="Gilroy R."/>
        </authorList>
    </citation>
    <scope>NUCLEOTIDE SEQUENCE</scope>
    <source>
        <strain evidence="8">ChiW16-3235</strain>
    </source>
</reference>
<gene>
    <name evidence="8" type="ORF">IAB94_05175</name>
</gene>
<dbReference type="InterPro" id="IPR002528">
    <property type="entry name" value="MATE_fam"/>
</dbReference>
<dbReference type="EMBL" id="DVHK01000109">
    <property type="protein sequence ID" value="HIR67417.1"/>
    <property type="molecule type" value="Genomic_DNA"/>
</dbReference>
<dbReference type="PANTHER" id="PTHR43823:SF3">
    <property type="entry name" value="MULTIDRUG EXPORT PROTEIN MEPA"/>
    <property type="match status" value="1"/>
</dbReference>
<evidence type="ECO:0000256" key="7">
    <source>
        <dbReference type="SAM" id="Phobius"/>
    </source>
</evidence>
<keyword evidence="2" id="KW-0813">Transport</keyword>
<evidence type="ECO:0000256" key="1">
    <source>
        <dbReference type="ARBA" id="ARBA00004651"/>
    </source>
</evidence>
<dbReference type="GO" id="GO:0005886">
    <property type="term" value="C:plasma membrane"/>
    <property type="evidence" value="ECO:0007669"/>
    <property type="project" value="UniProtKB-SubCell"/>
</dbReference>
<dbReference type="GO" id="GO:0042910">
    <property type="term" value="F:xenobiotic transmembrane transporter activity"/>
    <property type="evidence" value="ECO:0007669"/>
    <property type="project" value="InterPro"/>
</dbReference>
<reference evidence="8" key="2">
    <citation type="journal article" date="2021" name="PeerJ">
        <title>Extensive microbial diversity within the chicken gut microbiome revealed by metagenomics and culture.</title>
        <authorList>
            <person name="Gilroy R."/>
            <person name="Ravi A."/>
            <person name="Getino M."/>
            <person name="Pursley I."/>
            <person name="Horton D.L."/>
            <person name="Alikhan N.F."/>
            <person name="Baker D."/>
            <person name="Gharbi K."/>
            <person name="Hall N."/>
            <person name="Watson M."/>
            <person name="Adriaenssens E.M."/>
            <person name="Foster-Nyarko E."/>
            <person name="Jarju S."/>
            <person name="Secka A."/>
            <person name="Antonio M."/>
            <person name="Oren A."/>
            <person name="Chaudhuri R.R."/>
            <person name="La Ragione R."/>
            <person name="Hildebrand F."/>
            <person name="Pallen M.J."/>
        </authorList>
    </citation>
    <scope>NUCLEOTIDE SEQUENCE</scope>
    <source>
        <strain evidence="8">ChiW16-3235</strain>
    </source>
</reference>
<feature type="transmembrane region" description="Helical" evidence="7">
    <location>
        <begin position="194"/>
        <end position="217"/>
    </location>
</feature>